<proteinExistence type="predicted"/>
<dbReference type="RefSeq" id="WP_085770767.1">
    <property type="nucleotide sequence ID" value="NZ_AP027149.1"/>
</dbReference>
<dbReference type="EMBL" id="CP019948">
    <property type="protein sequence ID" value="ARN80693.1"/>
    <property type="molecule type" value="Genomic_DNA"/>
</dbReference>
<feature type="signal peptide" evidence="1">
    <location>
        <begin position="1"/>
        <end position="29"/>
    </location>
</feature>
<reference evidence="2 3" key="1">
    <citation type="submission" date="2017-02" db="EMBL/GenBank/DDBJ databases">
        <authorList>
            <person name="Peterson S.W."/>
        </authorList>
    </citation>
    <scope>NUCLEOTIDE SEQUENCE [LARGE SCALE GENOMIC DNA]</scope>
    <source>
        <strain evidence="2 3">S285</strain>
    </source>
</reference>
<dbReference type="Proteomes" id="UP000193978">
    <property type="component" value="Chromosome"/>
</dbReference>
<dbReference type="AlphaFoldDB" id="A0A1W6MST9"/>
<name>A0A1W6MST9_9HYPH</name>
<gene>
    <name evidence="2" type="ORF">B1812_05950</name>
</gene>
<accession>A0A1W6MST9</accession>
<dbReference type="KEGG" id="mbry:B1812_05950"/>
<keyword evidence="3" id="KW-1185">Reference proteome</keyword>
<organism evidence="2 3">
    <name type="scientific">Methylocystis bryophila</name>
    <dbReference type="NCBI Taxonomy" id="655015"/>
    <lineage>
        <taxon>Bacteria</taxon>
        <taxon>Pseudomonadati</taxon>
        <taxon>Pseudomonadota</taxon>
        <taxon>Alphaproteobacteria</taxon>
        <taxon>Hyphomicrobiales</taxon>
        <taxon>Methylocystaceae</taxon>
        <taxon>Methylocystis</taxon>
    </lineage>
</organism>
<sequence length="148" mass="15703">MSARFVWRATASVYLQLLAVAALSASAKAQPAEGQPNSAYASEVSQIIRARMPLVNPYANTPAPCPTKREWAYPLATVEVQTCSASCSFRIGSDGRAHVTSCRADVSELAAILREAVVGASFPPPPGGRFVGEQSVRFHGKGRNPAFP</sequence>
<keyword evidence="1" id="KW-0732">Signal</keyword>
<protein>
    <recommendedName>
        <fullName evidence="4">TonB C-terminal domain-containing protein</fullName>
    </recommendedName>
</protein>
<evidence type="ECO:0008006" key="4">
    <source>
        <dbReference type="Google" id="ProtNLM"/>
    </source>
</evidence>
<evidence type="ECO:0000256" key="1">
    <source>
        <dbReference type="SAM" id="SignalP"/>
    </source>
</evidence>
<feature type="chain" id="PRO_5013297902" description="TonB C-terminal domain-containing protein" evidence="1">
    <location>
        <begin position="30"/>
        <end position="148"/>
    </location>
</feature>
<evidence type="ECO:0000313" key="3">
    <source>
        <dbReference type="Proteomes" id="UP000193978"/>
    </source>
</evidence>
<evidence type="ECO:0000313" key="2">
    <source>
        <dbReference type="EMBL" id="ARN80693.1"/>
    </source>
</evidence>